<reference evidence="2" key="1">
    <citation type="submission" date="2023-10" db="EMBL/GenBank/DDBJ databases">
        <authorList>
            <person name="Chen Y."/>
            <person name="Shah S."/>
            <person name="Dougan E. K."/>
            <person name="Thang M."/>
            <person name="Chan C."/>
        </authorList>
    </citation>
    <scope>NUCLEOTIDE SEQUENCE [LARGE SCALE GENOMIC DNA]</scope>
</reference>
<protein>
    <submittedName>
        <fullName evidence="2">Uncharacterized protein</fullName>
    </submittedName>
</protein>
<organism evidence="2 3">
    <name type="scientific">Prorocentrum cordatum</name>
    <dbReference type="NCBI Taxonomy" id="2364126"/>
    <lineage>
        <taxon>Eukaryota</taxon>
        <taxon>Sar</taxon>
        <taxon>Alveolata</taxon>
        <taxon>Dinophyceae</taxon>
        <taxon>Prorocentrales</taxon>
        <taxon>Prorocentraceae</taxon>
        <taxon>Prorocentrum</taxon>
    </lineage>
</organism>
<feature type="compositionally biased region" description="Low complexity" evidence="1">
    <location>
        <begin position="67"/>
        <end position="92"/>
    </location>
</feature>
<gene>
    <name evidence="2" type="ORF">PCOR1329_LOCUS50406</name>
</gene>
<feature type="compositionally biased region" description="Low complexity" evidence="1">
    <location>
        <begin position="118"/>
        <end position="144"/>
    </location>
</feature>
<feature type="compositionally biased region" description="Basic and acidic residues" evidence="1">
    <location>
        <begin position="99"/>
        <end position="109"/>
    </location>
</feature>
<proteinExistence type="predicted"/>
<name>A0ABN9URH8_9DINO</name>
<dbReference type="Proteomes" id="UP001189429">
    <property type="component" value="Unassembled WGS sequence"/>
</dbReference>
<feature type="region of interest" description="Disordered" evidence="1">
    <location>
        <begin position="1"/>
        <end position="206"/>
    </location>
</feature>
<comment type="caution">
    <text evidence="2">The sequence shown here is derived from an EMBL/GenBank/DDBJ whole genome shotgun (WGS) entry which is preliminary data.</text>
</comment>
<accession>A0ABN9URH8</accession>
<evidence type="ECO:0000313" key="3">
    <source>
        <dbReference type="Proteomes" id="UP001189429"/>
    </source>
</evidence>
<dbReference type="EMBL" id="CAUYUJ010016100">
    <property type="protein sequence ID" value="CAK0861851.1"/>
    <property type="molecule type" value="Genomic_DNA"/>
</dbReference>
<keyword evidence="3" id="KW-1185">Reference proteome</keyword>
<sequence length="206" mass="20060">MDPAAAPVAPAGRAVPPSRHGLPEPGRGMSSVSSRPPEEGPCGSGGAQDEPAREQPLHKVWGRLEELSASEGSIGSSSGPPEQAARAAAALAGVQLCDDSSRSDGERGGEASGGAQREGSGAAAGAPAAGEASAAGEATAAAPSQEGGSSGSRAPAGEAQRGSRRDSGARGPEGAARQRPVQALPLLCEEGRLPREGCVPVLPPGA</sequence>
<feature type="compositionally biased region" description="Low complexity" evidence="1">
    <location>
        <begin position="1"/>
        <end position="17"/>
    </location>
</feature>
<evidence type="ECO:0000256" key="1">
    <source>
        <dbReference type="SAM" id="MobiDB-lite"/>
    </source>
</evidence>
<feature type="compositionally biased region" description="Basic and acidic residues" evidence="1">
    <location>
        <begin position="50"/>
        <end position="66"/>
    </location>
</feature>
<evidence type="ECO:0000313" key="2">
    <source>
        <dbReference type="EMBL" id="CAK0861851.1"/>
    </source>
</evidence>